<proteinExistence type="predicted"/>
<feature type="region of interest" description="Disordered" evidence="1">
    <location>
        <begin position="88"/>
        <end position="123"/>
    </location>
</feature>
<sequence>MDSFIRGLPTSPGEDPLTLHFLGASNNISHTHTSVFNTTLFGFFDNAIHHFVTDRGEERGVVLTQDGTTVAIAPMLLGIEPPGLSTRSASGAGRLLGQRDPPQGVKAVADAHPGRRCPHQLGN</sequence>
<reference evidence="2" key="3">
    <citation type="submission" date="2025-09" db="UniProtKB">
        <authorList>
            <consortium name="Ensembl"/>
        </authorList>
    </citation>
    <scope>IDENTIFICATION</scope>
</reference>
<evidence type="ECO:0000313" key="3">
    <source>
        <dbReference type="Proteomes" id="UP000314982"/>
    </source>
</evidence>
<dbReference type="STRING" id="62062.ENSHHUP00000078126"/>
<dbReference type="AlphaFoldDB" id="A0A4W5QKM3"/>
<evidence type="ECO:0000313" key="2">
    <source>
        <dbReference type="Ensembl" id="ENSHHUP00000078126.1"/>
    </source>
</evidence>
<accession>A0A4W5QKM3</accession>
<feature type="compositionally biased region" description="Basic residues" evidence="1">
    <location>
        <begin position="114"/>
        <end position="123"/>
    </location>
</feature>
<organism evidence="2 3">
    <name type="scientific">Hucho hucho</name>
    <name type="common">huchen</name>
    <dbReference type="NCBI Taxonomy" id="62062"/>
    <lineage>
        <taxon>Eukaryota</taxon>
        <taxon>Metazoa</taxon>
        <taxon>Chordata</taxon>
        <taxon>Craniata</taxon>
        <taxon>Vertebrata</taxon>
        <taxon>Euteleostomi</taxon>
        <taxon>Actinopterygii</taxon>
        <taxon>Neopterygii</taxon>
        <taxon>Teleostei</taxon>
        <taxon>Protacanthopterygii</taxon>
        <taxon>Salmoniformes</taxon>
        <taxon>Salmonidae</taxon>
        <taxon>Salmoninae</taxon>
        <taxon>Hucho</taxon>
    </lineage>
</organism>
<reference evidence="3" key="1">
    <citation type="submission" date="2018-06" db="EMBL/GenBank/DDBJ databases">
        <title>Genome assembly of Danube salmon.</title>
        <authorList>
            <person name="Macqueen D.J."/>
            <person name="Gundappa M.K."/>
        </authorList>
    </citation>
    <scope>NUCLEOTIDE SEQUENCE [LARGE SCALE GENOMIC DNA]</scope>
</reference>
<reference evidence="2" key="2">
    <citation type="submission" date="2025-08" db="UniProtKB">
        <authorList>
            <consortium name="Ensembl"/>
        </authorList>
    </citation>
    <scope>IDENTIFICATION</scope>
</reference>
<protein>
    <submittedName>
        <fullName evidence="2">Uncharacterized protein</fullName>
    </submittedName>
</protein>
<name>A0A4W5QKM3_9TELE</name>
<dbReference type="Ensembl" id="ENSHHUT00000080654.1">
    <property type="protein sequence ID" value="ENSHHUP00000078126.1"/>
    <property type="gene ID" value="ENSHHUG00000045606.1"/>
</dbReference>
<evidence type="ECO:0000256" key="1">
    <source>
        <dbReference type="SAM" id="MobiDB-lite"/>
    </source>
</evidence>
<dbReference type="Proteomes" id="UP000314982">
    <property type="component" value="Unassembled WGS sequence"/>
</dbReference>
<keyword evidence="3" id="KW-1185">Reference proteome</keyword>